<keyword evidence="3" id="KW-1185">Reference proteome</keyword>
<dbReference type="RefSeq" id="WP_067914134.1">
    <property type="nucleotide sequence ID" value="NZ_BSRZ01000003.1"/>
</dbReference>
<evidence type="ECO:0000313" key="3">
    <source>
        <dbReference type="Proteomes" id="UP001165124"/>
    </source>
</evidence>
<comment type="caution">
    <text evidence="2">The sequence shown here is derived from an EMBL/GenBank/DDBJ whole genome shotgun (WGS) entry which is preliminary data.</text>
</comment>
<evidence type="ECO:0000313" key="2">
    <source>
        <dbReference type="EMBL" id="GLW63664.1"/>
    </source>
</evidence>
<protein>
    <submittedName>
        <fullName evidence="2">Uncharacterized protein</fullName>
    </submittedName>
</protein>
<organism evidence="2 3">
    <name type="scientific">Actinomadura rubrobrunea</name>
    <dbReference type="NCBI Taxonomy" id="115335"/>
    <lineage>
        <taxon>Bacteria</taxon>
        <taxon>Bacillati</taxon>
        <taxon>Actinomycetota</taxon>
        <taxon>Actinomycetes</taxon>
        <taxon>Streptosporangiales</taxon>
        <taxon>Thermomonosporaceae</taxon>
        <taxon>Actinomadura</taxon>
    </lineage>
</organism>
<proteinExistence type="predicted"/>
<evidence type="ECO:0000256" key="1">
    <source>
        <dbReference type="SAM" id="MobiDB-lite"/>
    </source>
</evidence>
<reference evidence="2" key="1">
    <citation type="submission" date="2023-02" db="EMBL/GenBank/DDBJ databases">
        <title>Actinomadura rubrobrunea NBRC 14622.</title>
        <authorList>
            <person name="Ichikawa N."/>
            <person name="Sato H."/>
            <person name="Tonouchi N."/>
        </authorList>
    </citation>
    <scope>NUCLEOTIDE SEQUENCE</scope>
    <source>
        <strain evidence="2">NBRC 14622</strain>
    </source>
</reference>
<name>A0A9W6UU99_9ACTN</name>
<feature type="region of interest" description="Disordered" evidence="1">
    <location>
        <begin position="98"/>
        <end position="127"/>
    </location>
</feature>
<gene>
    <name evidence="2" type="ORF">Arub01_19080</name>
</gene>
<dbReference type="AlphaFoldDB" id="A0A9W6UU99"/>
<sequence>MAPLCLLLVVLVAWMQVLGRGGRLLGPYDAAYTAAALESFVPLCVLALAETLVILSGRGGIASPAALPPRGLRPGFAGVGVLPEVMCTAARSKRAVSGRDEVLRPGMPGRPVGRNAGPYSPVSWLRR</sequence>
<dbReference type="EMBL" id="BSRZ01000003">
    <property type="protein sequence ID" value="GLW63664.1"/>
    <property type="molecule type" value="Genomic_DNA"/>
</dbReference>
<accession>A0A9W6UU99</accession>
<dbReference type="Proteomes" id="UP001165124">
    <property type="component" value="Unassembled WGS sequence"/>
</dbReference>